<evidence type="ECO:0000313" key="4">
    <source>
        <dbReference type="Proteomes" id="UP000092164"/>
    </source>
</evidence>
<sequence length="465" mass="52671">MRLWTVLIFAVLFHSCNTTSPYEVIDGILEVPENRLDSDSRTLKLTYKVLKAKKADSLKKPILYLQGGPGVPTLIMEENWKNHPFRNNRDIVLMDQRGTGASSDADCSNIGKAIIAVVRQDLSAKEELKALDSIFNQCSKVLNKKGVDLAGYNSQENAADFEALRKDLGYEQWNLLGASYGSRLGLTIMRDFPLSVRSSIFVGVFAPESQLLGETVIDFENSLFEVLKRCQQSEKCNSRYPNLKNRLLKILKKLKSEPLHLEYDSKPFVLNRRDALLLLHQSLYSRSSIADIPEIIEAMEKGNSEPIIKVLQRIEFMYNLVHWPMNNSVMAYEELPFMDSVEISNAQKKSELGFDIMTFEGLNSLSDWHPFRASVLENQPVISDVPTLLVSGSLDPVNPISNSIEALKHLKNGYGVVFPDESHDLVNPCLLQITEDFFNNPFNKPNLDCSTIRQPIEWNFHENAQ</sequence>
<dbReference type="RefSeq" id="WP_068487093.1">
    <property type="nucleotide sequence ID" value="NZ_CP018760.1"/>
</dbReference>
<dbReference type="EMBL" id="LZFP01000051">
    <property type="protein sequence ID" value="OBR35398.1"/>
    <property type="molecule type" value="Genomic_DNA"/>
</dbReference>
<comment type="caution">
    <text evidence="3">The sequence shown here is derived from an EMBL/GenBank/DDBJ whole genome shotgun (WGS) entry which is preliminary data.</text>
</comment>
<evidence type="ECO:0000259" key="2">
    <source>
        <dbReference type="Pfam" id="PF00561"/>
    </source>
</evidence>
<feature type="domain" description="AB hydrolase-1" evidence="2">
    <location>
        <begin position="60"/>
        <end position="424"/>
    </location>
</feature>
<keyword evidence="4" id="KW-1185">Reference proteome</keyword>
<dbReference type="InterPro" id="IPR000073">
    <property type="entry name" value="AB_hydrolase_1"/>
</dbReference>
<dbReference type="InterPro" id="IPR029058">
    <property type="entry name" value="AB_hydrolase_fold"/>
</dbReference>
<dbReference type="GO" id="GO:0004177">
    <property type="term" value="F:aminopeptidase activity"/>
    <property type="evidence" value="ECO:0007669"/>
    <property type="project" value="UniProtKB-EC"/>
</dbReference>
<name>A0A1B7YY54_9FLAO</name>
<dbReference type="SUPFAM" id="SSF53474">
    <property type="entry name" value="alpha/beta-Hydrolases"/>
    <property type="match status" value="1"/>
</dbReference>
<dbReference type="GO" id="GO:0006508">
    <property type="term" value="P:proteolysis"/>
    <property type="evidence" value="ECO:0007669"/>
    <property type="project" value="InterPro"/>
</dbReference>
<dbReference type="AlphaFoldDB" id="A0A1B7YY54"/>
<reference evidence="4" key="1">
    <citation type="submission" date="2016-06" db="EMBL/GenBank/DDBJ databases">
        <authorList>
            <person name="Zhan P."/>
        </authorList>
    </citation>
    <scope>NUCLEOTIDE SEQUENCE [LARGE SCALE GENOMIC DNA]</scope>
    <source>
        <strain evidence="4">T28</strain>
    </source>
</reference>
<dbReference type="InterPro" id="IPR005944">
    <property type="entry name" value="Pro_iminopeptidase"/>
</dbReference>
<dbReference type="Proteomes" id="UP000092164">
    <property type="component" value="Unassembled WGS sequence"/>
</dbReference>
<organism evidence="3 4">
    <name type="scientific">Maribacter hydrothermalis</name>
    <dbReference type="NCBI Taxonomy" id="1836467"/>
    <lineage>
        <taxon>Bacteria</taxon>
        <taxon>Pseudomonadati</taxon>
        <taxon>Bacteroidota</taxon>
        <taxon>Flavobacteriia</taxon>
        <taxon>Flavobacteriales</taxon>
        <taxon>Flavobacteriaceae</taxon>
        <taxon>Maribacter</taxon>
    </lineage>
</organism>
<dbReference type="PANTHER" id="PTHR43722:SF1">
    <property type="entry name" value="PROLINE IMINOPEPTIDASE"/>
    <property type="match status" value="1"/>
</dbReference>
<dbReference type="PANTHER" id="PTHR43722">
    <property type="entry name" value="PROLINE IMINOPEPTIDASE"/>
    <property type="match status" value="1"/>
</dbReference>
<evidence type="ECO:0000313" key="3">
    <source>
        <dbReference type="EMBL" id="OBR35398.1"/>
    </source>
</evidence>
<dbReference type="Pfam" id="PF00561">
    <property type="entry name" value="Abhydrolase_1"/>
    <property type="match status" value="1"/>
</dbReference>
<protein>
    <recommendedName>
        <fullName evidence="1">Proline iminopeptidase</fullName>
    </recommendedName>
</protein>
<gene>
    <name evidence="3" type="ORF">A9200_11320</name>
</gene>
<accession>A0A1B7YY54</accession>
<evidence type="ECO:0000256" key="1">
    <source>
        <dbReference type="ARBA" id="ARBA00021843"/>
    </source>
</evidence>
<proteinExistence type="predicted"/>
<dbReference type="Gene3D" id="3.40.50.1820">
    <property type="entry name" value="alpha/beta hydrolase"/>
    <property type="match status" value="1"/>
</dbReference>
<dbReference type="GO" id="GO:0005737">
    <property type="term" value="C:cytoplasm"/>
    <property type="evidence" value="ECO:0007669"/>
    <property type="project" value="InterPro"/>
</dbReference>
<dbReference type="OrthoDB" id="4510475at2"/>
<dbReference type="KEGG" id="mart:BTR34_01190"/>
<dbReference type="STRING" id="1836467.BTR34_01190"/>